<reference evidence="2 3" key="1">
    <citation type="submission" date="2024-06" db="EMBL/GenBank/DDBJ databases">
        <title>Genomic Encyclopedia of Type Strains, Phase IV (KMG-IV): sequencing the most valuable type-strain genomes for metagenomic binning, comparative biology and taxonomic classification.</title>
        <authorList>
            <person name="Goeker M."/>
        </authorList>
    </citation>
    <scope>NUCLEOTIDE SEQUENCE [LARGE SCALE GENOMIC DNA]</scope>
    <source>
        <strain evidence="2 3">DSM 27865</strain>
    </source>
</reference>
<dbReference type="RefSeq" id="WP_354192833.1">
    <property type="nucleotide sequence ID" value="NZ_JBEPML010000002.1"/>
</dbReference>
<name>A0ABV2MV27_9HYPH</name>
<keyword evidence="1" id="KW-0472">Membrane</keyword>
<accession>A0ABV2MV27</accession>
<dbReference type="Proteomes" id="UP001549076">
    <property type="component" value="Unassembled WGS sequence"/>
</dbReference>
<protein>
    <recommendedName>
        <fullName evidence="4">Phage tail tape-measure protein</fullName>
    </recommendedName>
</protein>
<evidence type="ECO:0000313" key="2">
    <source>
        <dbReference type="EMBL" id="MET3790650.1"/>
    </source>
</evidence>
<feature type="transmembrane region" description="Helical" evidence="1">
    <location>
        <begin position="141"/>
        <end position="161"/>
    </location>
</feature>
<dbReference type="PANTHER" id="PTHR47372:SF11">
    <property type="entry name" value="RE19971P"/>
    <property type="match status" value="1"/>
</dbReference>
<comment type="caution">
    <text evidence="2">The sequence shown here is derived from an EMBL/GenBank/DDBJ whole genome shotgun (WGS) entry which is preliminary data.</text>
</comment>
<sequence length="681" mass="68856">MTDIAHLGLAVDYQDADKATVALTRMTAAAKKAEDATAGIAGASDKAAKATANITTATGKARIQWETAEETAARLGIKIKDSAKAADQAAKSISNQGAAANDAAQKVTNHGNAVDQAGRKSERASLASQGFALALGKVKQALAGIVLNAISVGIGILLAELAKMVDWGALAVTALHGLADAMEVIAPYAVGAAAALALIYAPAILAGVGALAVGIWGVVRALGAAAIAFAAANPAAAFVLGITAAIVAANIFRDELTQIFGRDIVADAKNAVNWVIGAFVGGFNAIKATWSALPAALGDLVISTANAVIGGVEGMINKVAGLIDGFIGKVNSAMKSLPFGMGDNINIGTIGEFSLGRLGNPYAGAASAAVDTAKGAFGSAMGTDYVGATYDAVAKGASAAADKVRELAGSFGKVEDASGKAGRAANDAAKGATDQWKGLRETVDKSAEAAMKFARDLVGGFVSDLRSGLEQGKSFWRAFGDAAINVLNKIADKLMNDVLDAIFQVNNASTGIGGGGGSFLGSLLGGIGKLFGFAKGGYTGPGSASQPAGVVHAGEYVFSKKAVDRIGVNYLDQVHRAAKGYMAGGFVSRMHSPANSNLRGYDVGGYVASAPQYHGNAAVAQGREVIEIVLRDDSGRMAEIADQQIELASGPMLQVSVKQSTSMSRKGLPGASGYYQKRGTI</sequence>
<feature type="transmembrane region" description="Helical" evidence="1">
    <location>
        <begin position="197"/>
        <end position="219"/>
    </location>
</feature>
<dbReference type="EMBL" id="JBEPML010000002">
    <property type="protein sequence ID" value="MET3790650.1"/>
    <property type="molecule type" value="Genomic_DNA"/>
</dbReference>
<gene>
    <name evidence="2" type="ORF">ABID37_000841</name>
</gene>
<proteinExistence type="predicted"/>
<organism evidence="2 3">
    <name type="scientific">Aquamicrobium terrae</name>
    <dbReference type="NCBI Taxonomy" id="1324945"/>
    <lineage>
        <taxon>Bacteria</taxon>
        <taxon>Pseudomonadati</taxon>
        <taxon>Pseudomonadota</taxon>
        <taxon>Alphaproteobacteria</taxon>
        <taxon>Hyphomicrobiales</taxon>
        <taxon>Phyllobacteriaceae</taxon>
        <taxon>Aquamicrobium</taxon>
    </lineage>
</organism>
<keyword evidence="3" id="KW-1185">Reference proteome</keyword>
<dbReference type="PANTHER" id="PTHR47372">
    <property type="entry name" value="DAUER UP-REGULATED-RELATED"/>
    <property type="match status" value="1"/>
</dbReference>
<evidence type="ECO:0000313" key="3">
    <source>
        <dbReference type="Proteomes" id="UP001549076"/>
    </source>
</evidence>
<keyword evidence="1" id="KW-0812">Transmembrane</keyword>
<keyword evidence="1" id="KW-1133">Transmembrane helix</keyword>
<feature type="transmembrane region" description="Helical" evidence="1">
    <location>
        <begin position="167"/>
        <end position="190"/>
    </location>
</feature>
<feature type="transmembrane region" description="Helical" evidence="1">
    <location>
        <begin position="225"/>
        <end position="252"/>
    </location>
</feature>
<evidence type="ECO:0008006" key="4">
    <source>
        <dbReference type="Google" id="ProtNLM"/>
    </source>
</evidence>
<evidence type="ECO:0000256" key="1">
    <source>
        <dbReference type="SAM" id="Phobius"/>
    </source>
</evidence>